<gene>
    <name evidence="1" type="ORF">CWS72_16730</name>
</gene>
<dbReference type="Proteomes" id="UP000233293">
    <property type="component" value="Unassembled WGS sequence"/>
</dbReference>
<dbReference type="SUPFAM" id="SSF54427">
    <property type="entry name" value="NTF2-like"/>
    <property type="match status" value="1"/>
</dbReference>
<comment type="caution">
    <text evidence="1">The sequence shown here is derived from an EMBL/GenBank/DDBJ whole genome shotgun (WGS) entry which is preliminary data.</text>
</comment>
<evidence type="ECO:0008006" key="3">
    <source>
        <dbReference type="Google" id="ProtNLM"/>
    </source>
</evidence>
<evidence type="ECO:0000313" key="2">
    <source>
        <dbReference type="Proteomes" id="UP000233293"/>
    </source>
</evidence>
<organism evidence="1 2">
    <name type="scientific">Telmatospirillum siberiense</name>
    <dbReference type="NCBI Taxonomy" id="382514"/>
    <lineage>
        <taxon>Bacteria</taxon>
        <taxon>Pseudomonadati</taxon>
        <taxon>Pseudomonadota</taxon>
        <taxon>Alphaproteobacteria</taxon>
        <taxon>Rhodospirillales</taxon>
        <taxon>Rhodospirillaceae</taxon>
        <taxon>Telmatospirillum</taxon>
    </lineage>
</organism>
<dbReference type="EMBL" id="PIUM01000020">
    <property type="protein sequence ID" value="PKU23496.1"/>
    <property type="molecule type" value="Genomic_DNA"/>
</dbReference>
<dbReference type="InterPro" id="IPR032710">
    <property type="entry name" value="NTF2-like_dom_sf"/>
</dbReference>
<reference evidence="2" key="1">
    <citation type="submission" date="2017-12" db="EMBL/GenBank/DDBJ databases">
        <title>Draft genome sequence of Telmatospirillum siberiense 26-4b1T, an acidotolerant peatland alphaproteobacterium potentially involved in sulfur cycling.</title>
        <authorList>
            <person name="Hausmann B."/>
            <person name="Pjevac P."/>
            <person name="Schreck K."/>
            <person name="Herbold C.W."/>
            <person name="Daims H."/>
            <person name="Wagner M."/>
            <person name="Pester M."/>
            <person name="Loy A."/>
        </authorList>
    </citation>
    <scope>NUCLEOTIDE SEQUENCE [LARGE SCALE GENOMIC DNA]</scope>
    <source>
        <strain evidence="2">26-4b1</strain>
    </source>
</reference>
<keyword evidence="2" id="KW-1185">Reference proteome</keyword>
<protein>
    <recommendedName>
        <fullName evidence="3">SnoaL-like domain-containing protein</fullName>
    </recommendedName>
</protein>
<proteinExistence type="predicted"/>
<dbReference type="AlphaFoldDB" id="A0A2N3PT00"/>
<evidence type="ECO:0000313" key="1">
    <source>
        <dbReference type="EMBL" id="PKU23496.1"/>
    </source>
</evidence>
<accession>A0A2N3PT00</accession>
<dbReference type="OrthoDB" id="8388066at2"/>
<name>A0A2N3PT00_9PROT</name>
<sequence length="175" mass="19756">METLLLTYILAKDGNRPHLLRRAFAEDARLEMVVNTGAISFPPIVRSREDIADVLVRQFGAKYENIYTFCLDRPEPDDRSDRFSCRWAVGMTEKATGVVRVGYGDYEWRFSHPAPRLVEYLRITIETMVVLPDSDGDRISDWLSGLPYPWCAAATFVKTAPGIAALRPVMDGLKG</sequence>